<dbReference type="InterPro" id="IPR036928">
    <property type="entry name" value="AS_sf"/>
</dbReference>
<feature type="domain" description="Amidase" evidence="2">
    <location>
        <begin position="36"/>
        <end position="432"/>
    </location>
</feature>
<dbReference type="Gene3D" id="3.90.1300.10">
    <property type="entry name" value="Amidase signature (AS) domain"/>
    <property type="match status" value="1"/>
</dbReference>
<proteinExistence type="predicted"/>
<evidence type="ECO:0000256" key="1">
    <source>
        <dbReference type="SAM" id="MobiDB-lite"/>
    </source>
</evidence>
<evidence type="ECO:0000313" key="3">
    <source>
        <dbReference type="EMBL" id="KAK3678136.1"/>
    </source>
</evidence>
<accession>A0AAE1C4U6</accession>
<feature type="region of interest" description="Disordered" evidence="1">
    <location>
        <begin position="140"/>
        <end position="165"/>
    </location>
</feature>
<dbReference type="EMBL" id="JAUTXT010000005">
    <property type="protein sequence ID" value="KAK3678136.1"/>
    <property type="molecule type" value="Genomic_DNA"/>
</dbReference>
<organism evidence="3 4">
    <name type="scientific">Recurvomyces mirabilis</name>
    <dbReference type="NCBI Taxonomy" id="574656"/>
    <lineage>
        <taxon>Eukaryota</taxon>
        <taxon>Fungi</taxon>
        <taxon>Dikarya</taxon>
        <taxon>Ascomycota</taxon>
        <taxon>Pezizomycotina</taxon>
        <taxon>Dothideomycetes</taxon>
        <taxon>Dothideomycetidae</taxon>
        <taxon>Mycosphaerellales</taxon>
        <taxon>Teratosphaeriaceae</taxon>
        <taxon>Recurvomyces</taxon>
    </lineage>
</organism>
<sequence length="454" mass="49504">MASGNISTKQPWQMTATEVLPRLKSGKLTVVDYSKSLLERIHTRDQVVKAWVWLPPSTILQRAKELDSLPFDRRGPLHGLPVGVKDVILTKDMPTQYNSRTLESEEPSGIDANVIMSLRAMGALIFGKTATTEFASSKQGGWHQNLTCNPQDPKRTPGGSSSGSGAAVADFQIPVSLGTQTGGSIVRPASFNGCYGFKPTHGAISREGLAQWCPTLDTCGFFVRSMDDLELLANAFRLTDDSPVPSQRFELRSAKIGMCKTYNWSKAGPGTVKAMSRAQELLQQHGANVEDVVLPDDFANVLDWHAAVLVGEGQTSFLGQYLLDRERLHESIASYVDNTKKLTHKEFLDAYDNVARLRPAFDDIASKYDLILTPSVVDEAPLGLENTGDMSMCSMWTILHVPALNLIGFAGENGLPIGLTAVGARYTDRHLLHVSKAVADVFEGEGGWKMAPRS</sequence>
<dbReference type="Pfam" id="PF01425">
    <property type="entry name" value="Amidase"/>
    <property type="match status" value="1"/>
</dbReference>
<evidence type="ECO:0000259" key="2">
    <source>
        <dbReference type="Pfam" id="PF01425"/>
    </source>
</evidence>
<dbReference type="GO" id="GO:0003824">
    <property type="term" value="F:catalytic activity"/>
    <property type="evidence" value="ECO:0007669"/>
    <property type="project" value="InterPro"/>
</dbReference>
<dbReference type="SUPFAM" id="SSF75304">
    <property type="entry name" value="Amidase signature (AS) enzymes"/>
    <property type="match status" value="1"/>
</dbReference>
<reference evidence="3" key="1">
    <citation type="submission" date="2023-07" db="EMBL/GenBank/DDBJ databases">
        <title>Black Yeasts Isolated from many extreme environments.</title>
        <authorList>
            <person name="Coleine C."/>
            <person name="Stajich J.E."/>
            <person name="Selbmann L."/>
        </authorList>
    </citation>
    <scope>NUCLEOTIDE SEQUENCE</scope>
    <source>
        <strain evidence="3">CCFEE 5485</strain>
    </source>
</reference>
<protein>
    <recommendedName>
        <fullName evidence="2">Amidase domain-containing protein</fullName>
    </recommendedName>
</protein>
<dbReference type="PANTHER" id="PTHR11895">
    <property type="entry name" value="TRANSAMIDASE"/>
    <property type="match status" value="1"/>
</dbReference>
<dbReference type="PANTHER" id="PTHR11895:SF7">
    <property type="entry name" value="GLUTAMYL-TRNA(GLN) AMIDOTRANSFERASE SUBUNIT A, MITOCHONDRIAL"/>
    <property type="match status" value="1"/>
</dbReference>
<comment type="caution">
    <text evidence="3">The sequence shown here is derived from an EMBL/GenBank/DDBJ whole genome shotgun (WGS) entry which is preliminary data.</text>
</comment>
<gene>
    <name evidence="3" type="ORF">LTR78_002232</name>
</gene>
<name>A0AAE1C4U6_9PEZI</name>
<evidence type="ECO:0000313" key="4">
    <source>
        <dbReference type="Proteomes" id="UP001274830"/>
    </source>
</evidence>
<dbReference type="InterPro" id="IPR023631">
    <property type="entry name" value="Amidase_dom"/>
</dbReference>
<dbReference type="Proteomes" id="UP001274830">
    <property type="component" value="Unassembled WGS sequence"/>
</dbReference>
<feature type="compositionally biased region" description="Polar residues" evidence="1">
    <location>
        <begin position="140"/>
        <end position="150"/>
    </location>
</feature>
<dbReference type="AlphaFoldDB" id="A0AAE1C4U6"/>
<dbReference type="InterPro" id="IPR000120">
    <property type="entry name" value="Amidase"/>
</dbReference>
<keyword evidence="4" id="KW-1185">Reference proteome</keyword>